<comment type="caution">
    <text evidence="3">The sequence shown here is derived from an EMBL/GenBank/DDBJ whole genome shotgun (WGS) entry which is preliminary data.</text>
</comment>
<feature type="transmembrane region" description="Helical" evidence="2">
    <location>
        <begin position="191"/>
        <end position="211"/>
    </location>
</feature>
<feature type="transmembrane region" description="Helical" evidence="2">
    <location>
        <begin position="223"/>
        <end position="248"/>
    </location>
</feature>
<dbReference type="AlphaFoldDB" id="A0AAV5GND9"/>
<feature type="region of interest" description="Disordered" evidence="1">
    <location>
        <begin position="430"/>
        <end position="511"/>
    </location>
</feature>
<feature type="compositionally biased region" description="Low complexity" evidence="1">
    <location>
        <begin position="14"/>
        <end position="23"/>
    </location>
</feature>
<keyword evidence="2" id="KW-0472">Membrane</keyword>
<dbReference type="Proteomes" id="UP001342314">
    <property type="component" value="Unassembled WGS sequence"/>
</dbReference>
<feature type="transmembrane region" description="Helical" evidence="2">
    <location>
        <begin position="281"/>
        <end position="301"/>
    </location>
</feature>
<organism evidence="3 4">
    <name type="scientific">Rhodotorula paludigena</name>
    <dbReference type="NCBI Taxonomy" id="86838"/>
    <lineage>
        <taxon>Eukaryota</taxon>
        <taxon>Fungi</taxon>
        <taxon>Dikarya</taxon>
        <taxon>Basidiomycota</taxon>
        <taxon>Pucciniomycotina</taxon>
        <taxon>Microbotryomycetes</taxon>
        <taxon>Sporidiobolales</taxon>
        <taxon>Sporidiobolaceae</taxon>
        <taxon>Rhodotorula</taxon>
    </lineage>
</organism>
<feature type="region of interest" description="Disordered" evidence="1">
    <location>
        <begin position="14"/>
        <end position="65"/>
    </location>
</feature>
<accession>A0AAV5GND9</accession>
<feature type="compositionally biased region" description="Low complexity" evidence="1">
    <location>
        <begin position="49"/>
        <end position="61"/>
    </location>
</feature>
<sequence>MSLSSFFRSASSASARFSASASADPDGLTTLPPRRFSRLEPSPSPAPHLPASAPSHSPVAPDRASVVSQDWSSRHSFAELLSRNIPLNDEFLRDEEVSAILGGELGDGEGVRDTMIVVPGADFGVVGPDAHLFLQELRRLRLSRAQKRRRRMGYVAGVLSLLVLVVTPWYQVETCWALIERGGSGRGKVRWIEMSAWLIVLLLWVFVLTFLRSRRPSILSRLALAGAAFSAFWHLALALTNFTLSFVWRDTLNDRCDWGVDVSWVIAEKGNVCLAQGWKGWSIAAAVRLILTVPVSLAWLVSLRRYGLALLTPSIISPRQLPSSELASLLERHRARLIPLDRAVPPATLSVPPARIFDPGRLPAMPDRAAYYVEASNGAWSYSSAQHGAYGGGTAAGAPGASGGVAAWVGGKLWSGMGLLMGVPRFGSAPLSEDQKGDDAPGKAHAAGDEARLADLGRSATSTYGAADRPPQDGVPTSWWTHAETGDDYRPLFDGMRSSSPSSFISRSTKR</sequence>
<evidence type="ECO:0000256" key="2">
    <source>
        <dbReference type="SAM" id="Phobius"/>
    </source>
</evidence>
<proteinExistence type="predicted"/>
<evidence type="ECO:0000313" key="4">
    <source>
        <dbReference type="Proteomes" id="UP001342314"/>
    </source>
</evidence>
<name>A0AAV5GND9_9BASI</name>
<feature type="compositionally biased region" description="Low complexity" evidence="1">
    <location>
        <begin position="498"/>
        <end position="511"/>
    </location>
</feature>
<evidence type="ECO:0000313" key="3">
    <source>
        <dbReference type="EMBL" id="GJN93846.1"/>
    </source>
</evidence>
<reference evidence="3 4" key="1">
    <citation type="submission" date="2021-12" db="EMBL/GenBank/DDBJ databases">
        <title>High titer production of polyol ester of fatty acids by Rhodotorula paludigena BS15 towards product separation-free biomass refinery.</title>
        <authorList>
            <person name="Mano J."/>
            <person name="Ono H."/>
            <person name="Tanaka T."/>
            <person name="Naito K."/>
            <person name="Sushida H."/>
            <person name="Ike M."/>
            <person name="Tokuyasu K."/>
            <person name="Kitaoka M."/>
        </authorList>
    </citation>
    <scope>NUCLEOTIDE SEQUENCE [LARGE SCALE GENOMIC DNA]</scope>
    <source>
        <strain evidence="3 4">BS15</strain>
    </source>
</reference>
<keyword evidence="2" id="KW-0812">Transmembrane</keyword>
<keyword evidence="4" id="KW-1185">Reference proteome</keyword>
<dbReference type="EMBL" id="BQKY01000015">
    <property type="protein sequence ID" value="GJN93846.1"/>
    <property type="molecule type" value="Genomic_DNA"/>
</dbReference>
<feature type="transmembrane region" description="Helical" evidence="2">
    <location>
        <begin position="152"/>
        <end position="171"/>
    </location>
</feature>
<evidence type="ECO:0000256" key="1">
    <source>
        <dbReference type="SAM" id="MobiDB-lite"/>
    </source>
</evidence>
<protein>
    <submittedName>
        <fullName evidence="3">Uncharacterized protein</fullName>
    </submittedName>
</protein>
<feature type="compositionally biased region" description="Basic and acidic residues" evidence="1">
    <location>
        <begin position="433"/>
        <end position="455"/>
    </location>
</feature>
<keyword evidence="2" id="KW-1133">Transmembrane helix</keyword>
<gene>
    <name evidence="3" type="ORF">Rhopal_006905-T1</name>
</gene>